<dbReference type="InterPro" id="IPR051906">
    <property type="entry name" value="TolC-like"/>
</dbReference>
<keyword evidence="5" id="KW-0998">Cell outer membrane</keyword>
<accession>I4ADS9</accession>
<dbReference type="eggNOG" id="COG1538">
    <property type="taxonomic scope" value="Bacteria"/>
</dbReference>
<feature type="coiled-coil region" evidence="6">
    <location>
        <begin position="319"/>
        <end position="353"/>
    </location>
</feature>
<evidence type="ECO:0000256" key="3">
    <source>
        <dbReference type="ARBA" id="ARBA00022692"/>
    </source>
</evidence>
<reference evidence="10" key="1">
    <citation type="submission" date="2012-06" db="EMBL/GenBank/DDBJ databases">
        <title>Complete sequence of Desulfitobacterium dehalogenans ATCC 51507.</title>
        <authorList>
            <person name="Lucas S."/>
            <person name="Han J."/>
            <person name="Lapidus A."/>
            <person name="Cheng J.-F."/>
            <person name="Goodwin L."/>
            <person name="Pitluck S."/>
            <person name="Peters L."/>
            <person name="Ovchinnikova G."/>
            <person name="Teshima H."/>
            <person name="Detter J.C."/>
            <person name="Han C."/>
            <person name="Tapia R."/>
            <person name="Land M."/>
            <person name="Hauser L."/>
            <person name="Kyrpides N."/>
            <person name="Ivanova N."/>
            <person name="Pagani I."/>
            <person name="Kruse T."/>
            <person name="de Vos W.M."/>
            <person name="Smidt H."/>
            <person name="Woyke T."/>
        </authorList>
    </citation>
    <scope>NUCLEOTIDE SEQUENCE [LARGE SCALE GENOMIC DNA]</scope>
    <source>
        <strain evidence="10">ATCC 51507 / DSM 9161 / JW/IU-DC1</strain>
    </source>
</reference>
<organism evidence="9 10">
    <name type="scientific">Desulfitobacterium dehalogenans (strain ATCC 51507 / DSM 9161 / JW/IU-DC1)</name>
    <dbReference type="NCBI Taxonomy" id="756499"/>
    <lineage>
        <taxon>Bacteria</taxon>
        <taxon>Bacillati</taxon>
        <taxon>Bacillota</taxon>
        <taxon>Clostridia</taxon>
        <taxon>Eubacteriales</taxon>
        <taxon>Desulfitobacteriaceae</taxon>
        <taxon>Desulfitobacterium</taxon>
    </lineage>
</organism>
<dbReference type="SUPFAM" id="SSF56954">
    <property type="entry name" value="Outer membrane efflux proteins (OEP)"/>
    <property type="match status" value="1"/>
</dbReference>
<gene>
    <name evidence="9" type="ordered locus">Desde_3847</name>
</gene>
<reference evidence="9 10" key="2">
    <citation type="journal article" date="2015" name="J. Bacteriol.">
        <title>Genomic, proteomic, and biochemical analysis of the organohalide respiratory pathway in Desulfitobacterium dehalogenans.</title>
        <authorList>
            <person name="Kruse T."/>
            <person name="van de Pas B.A."/>
            <person name="Atteia A."/>
            <person name="Krab K."/>
            <person name="Hagen W.R."/>
            <person name="Goodwin L."/>
            <person name="Chain P."/>
            <person name="Boeren S."/>
            <person name="Maphosa F."/>
            <person name="Schraa G."/>
            <person name="de Vos W.M."/>
            <person name="van der Oost J."/>
            <person name="Smidt H."/>
            <person name="Stams A.J."/>
        </authorList>
    </citation>
    <scope>NUCLEOTIDE SEQUENCE [LARGE SCALE GENOMIC DNA]</scope>
    <source>
        <strain evidence="10">ATCC 51507 / DSM 9161 / JW/IU-DC1</strain>
    </source>
</reference>
<keyword evidence="2" id="KW-1134">Transmembrane beta strand</keyword>
<evidence type="ECO:0000256" key="1">
    <source>
        <dbReference type="ARBA" id="ARBA00004442"/>
    </source>
</evidence>
<dbReference type="EMBL" id="CP003348">
    <property type="protein sequence ID" value="AFM02114.1"/>
    <property type="molecule type" value="Genomic_DNA"/>
</dbReference>
<feature type="chain" id="PRO_5039724039" description="TolC family protein" evidence="8">
    <location>
        <begin position="21"/>
        <end position="398"/>
    </location>
</feature>
<proteinExistence type="predicted"/>
<dbReference type="GO" id="GO:0009279">
    <property type="term" value="C:cell outer membrane"/>
    <property type="evidence" value="ECO:0007669"/>
    <property type="project" value="UniProtKB-SubCell"/>
</dbReference>
<dbReference type="HOGENOM" id="CLU_697805_0_0_9"/>
<keyword evidence="10" id="KW-1185">Reference proteome</keyword>
<evidence type="ECO:0000256" key="7">
    <source>
        <dbReference type="SAM" id="MobiDB-lite"/>
    </source>
</evidence>
<dbReference type="PANTHER" id="PTHR30026:SF20">
    <property type="entry name" value="OUTER MEMBRANE PROTEIN TOLC"/>
    <property type="match status" value="1"/>
</dbReference>
<evidence type="ECO:0000313" key="9">
    <source>
        <dbReference type="EMBL" id="AFM02114.1"/>
    </source>
</evidence>
<keyword evidence="4" id="KW-0472">Membrane</keyword>
<evidence type="ECO:0000256" key="2">
    <source>
        <dbReference type="ARBA" id="ARBA00022452"/>
    </source>
</evidence>
<protein>
    <recommendedName>
        <fullName evidence="11">TolC family protein</fullName>
    </recommendedName>
</protein>
<evidence type="ECO:0000313" key="10">
    <source>
        <dbReference type="Proteomes" id="UP000006053"/>
    </source>
</evidence>
<dbReference type="Proteomes" id="UP000006053">
    <property type="component" value="Chromosome"/>
</dbReference>
<evidence type="ECO:0008006" key="11">
    <source>
        <dbReference type="Google" id="ProtNLM"/>
    </source>
</evidence>
<feature type="coiled-coil region" evidence="6">
    <location>
        <begin position="131"/>
        <end position="158"/>
    </location>
</feature>
<evidence type="ECO:0000256" key="6">
    <source>
        <dbReference type="SAM" id="Coils"/>
    </source>
</evidence>
<evidence type="ECO:0000256" key="4">
    <source>
        <dbReference type="ARBA" id="ARBA00023136"/>
    </source>
</evidence>
<dbReference type="GO" id="GO:0015562">
    <property type="term" value="F:efflux transmembrane transporter activity"/>
    <property type="evidence" value="ECO:0007669"/>
    <property type="project" value="InterPro"/>
</dbReference>
<keyword evidence="6" id="KW-0175">Coiled coil</keyword>
<dbReference type="GO" id="GO:1990281">
    <property type="term" value="C:efflux pump complex"/>
    <property type="evidence" value="ECO:0007669"/>
    <property type="project" value="TreeGrafter"/>
</dbReference>
<comment type="subcellular location">
    <subcellularLocation>
        <location evidence="1">Cell outer membrane</location>
    </subcellularLocation>
</comment>
<feature type="signal peptide" evidence="8">
    <location>
        <begin position="1"/>
        <end position="20"/>
    </location>
</feature>
<dbReference type="OrthoDB" id="1792731at2"/>
<keyword evidence="3" id="KW-0812">Transmembrane</keyword>
<feature type="region of interest" description="Disordered" evidence="7">
    <location>
        <begin position="41"/>
        <end position="67"/>
    </location>
</feature>
<dbReference type="GO" id="GO:0015288">
    <property type="term" value="F:porin activity"/>
    <property type="evidence" value="ECO:0007669"/>
    <property type="project" value="TreeGrafter"/>
</dbReference>
<dbReference type="AlphaFoldDB" id="I4ADS9"/>
<sequence precursor="true">MKKINKKTIAAILTASMVFAASNVIASTNTSSNKILLAEAGEPAQTTQEPDKSGETNTVPPKAEDTSTLKLSLEDALKLVETGNSTWKLTKDKIAIYERQYEQALGLHNANYDEVDEDSAKRKWLNHKKALWTLENAKHDQEEQLKDLKVQITNQYQNTLASQQQVKTLKAQLDNVDTLIGQVKLQVDLGMGIQSQLSTLSAQRSSLEAGLKAVQNSINSSMIALKRDLGINVDRDVVLTSDLSPYSKFDDSKLKDRIAKTIENDYDKKRYEQDIELTEIEYKIAFRYSNMTAADQFQISIEDKKATLEALPVTKEVSLRTAYNNLKSLENTIQAAQLTVEADQIEMDILQKKIEVGTASPLEIIEPQNKLLNDQYTLLQNINSYMTAAASFENSLKK</sequence>
<dbReference type="PANTHER" id="PTHR30026">
    <property type="entry name" value="OUTER MEMBRANE PROTEIN TOLC"/>
    <property type="match status" value="1"/>
</dbReference>
<dbReference type="STRING" id="756499.Desde_3847"/>
<name>I4ADS9_DESDJ</name>
<dbReference type="KEGG" id="ddh:Desde_3847"/>
<evidence type="ECO:0000256" key="5">
    <source>
        <dbReference type="ARBA" id="ARBA00023237"/>
    </source>
</evidence>
<evidence type="ECO:0000256" key="8">
    <source>
        <dbReference type="SAM" id="SignalP"/>
    </source>
</evidence>
<dbReference type="Gene3D" id="1.20.1600.10">
    <property type="entry name" value="Outer membrane efflux proteins (OEP)"/>
    <property type="match status" value="2"/>
</dbReference>
<keyword evidence="8" id="KW-0732">Signal</keyword>
<dbReference type="RefSeq" id="WP_014795586.1">
    <property type="nucleotide sequence ID" value="NC_018017.1"/>
</dbReference>